<protein>
    <submittedName>
        <fullName evidence="2">Uncharacterized protein</fullName>
    </submittedName>
</protein>
<evidence type="ECO:0000313" key="2">
    <source>
        <dbReference type="EMBL" id="CAJ1395842.1"/>
    </source>
</evidence>
<feature type="compositionally biased region" description="Low complexity" evidence="1">
    <location>
        <begin position="412"/>
        <end position="425"/>
    </location>
</feature>
<gene>
    <name evidence="2" type="ORF">EVOR1521_LOCUS20176</name>
</gene>
<sequence length="425" mass="46315">MGCNIQSCNSQVPACESLSRCKAYEIWDEPCCSEHCRQNVRDNRLSDLGDMEEVGDLLDVQRSKVALQLAGGAGCRVSKFFEEDGEQPARVLRAEAAFPPGSHRAEAHFAVADSEATAATEAACAGGWVELMARTDFPGLRCHLGCGQRRFATFSPTKSLKLYRFECPQVHVESVDISFDDAQEASLQLSVGFGLRLRGQDLLSGIRVCSLGEDKAVLKDVEDVEAFKSALSMQAAQHGALQALPRGLGFRAETAVEFLAYGRTGKEELDVYVNGLTVSCASKLQLGHGEGQRRLYRFALVPASCEIRSLVIRARPGEGGRVVVDRSYGVRLGGHDALQGVVFVDPMTCVMNPFQWDALSPEQSALQGGLWAWDGFYYLLAYKRTKKPHAVTPRRPVLLGEKHPGKVQDSKPAAPEAPEAPVSDR</sequence>
<evidence type="ECO:0000256" key="1">
    <source>
        <dbReference type="SAM" id="MobiDB-lite"/>
    </source>
</evidence>
<keyword evidence="3" id="KW-1185">Reference proteome</keyword>
<feature type="compositionally biased region" description="Basic and acidic residues" evidence="1">
    <location>
        <begin position="400"/>
        <end position="409"/>
    </location>
</feature>
<organism evidence="2 3">
    <name type="scientific">Effrenium voratum</name>
    <dbReference type="NCBI Taxonomy" id="2562239"/>
    <lineage>
        <taxon>Eukaryota</taxon>
        <taxon>Sar</taxon>
        <taxon>Alveolata</taxon>
        <taxon>Dinophyceae</taxon>
        <taxon>Suessiales</taxon>
        <taxon>Symbiodiniaceae</taxon>
        <taxon>Effrenium</taxon>
    </lineage>
</organism>
<dbReference type="Proteomes" id="UP001178507">
    <property type="component" value="Unassembled WGS sequence"/>
</dbReference>
<proteinExistence type="predicted"/>
<reference evidence="2" key="1">
    <citation type="submission" date="2023-08" db="EMBL/GenBank/DDBJ databases">
        <authorList>
            <person name="Chen Y."/>
            <person name="Shah S."/>
            <person name="Dougan E. K."/>
            <person name="Thang M."/>
            <person name="Chan C."/>
        </authorList>
    </citation>
    <scope>NUCLEOTIDE SEQUENCE</scope>
</reference>
<feature type="region of interest" description="Disordered" evidence="1">
    <location>
        <begin position="390"/>
        <end position="425"/>
    </location>
</feature>
<accession>A0AA36N6A0</accession>
<comment type="caution">
    <text evidence="2">The sequence shown here is derived from an EMBL/GenBank/DDBJ whole genome shotgun (WGS) entry which is preliminary data.</text>
</comment>
<dbReference type="EMBL" id="CAUJNA010003211">
    <property type="protein sequence ID" value="CAJ1395842.1"/>
    <property type="molecule type" value="Genomic_DNA"/>
</dbReference>
<name>A0AA36N6A0_9DINO</name>
<dbReference type="AlphaFoldDB" id="A0AA36N6A0"/>
<evidence type="ECO:0000313" key="3">
    <source>
        <dbReference type="Proteomes" id="UP001178507"/>
    </source>
</evidence>